<dbReference type="EMBL" id="RHHQ01000008">
    <property type="protein sequence ID" value="RNB89745.1"/>
    <property type="molecule type" value="Genomic_DNA"/>
</dbReference>
<dbReference type="GO" id="GO:0005829">
    <property type="term" value="C:cytosol"/>
    <property type="evidence" value="ECO:0007669"/>
    <property type="project" value="TreeGrafter"/>
</dbReference>
<dbReference type="GO" id="GO:0003677">
    <property type="term" value="F:DNA binding"/>
    <property type="evidence" value="ECO:0007669"/>
    <property type="project" value="UniProtKB-KW"/>
</dbReference>
<sequence length="229" mass="25881">MQLAHWTKTHTWLAYMLTDIPVDIQSHFLARKFSSRTVICKKGEPIISVYILCSGTMRVVNEFDSGHLYAFTDVNPYILIGDTEILADEGVFACTVESVTDCLAVQMSREDFLACFEHSHVFAKEVAKTIASKVHSRSLSIGENMYYSILFNLASLLIQLAQPELADKRAFLLPLNRQHLAERLGASVRSVNRAIRKLKEEGYLSIVKGKIMIVQDQLVRLAEVVDQFK</sequence>
<dbReference type="InterPro" id="IPR000595">
    <property type="entry name" value="cNMP-bd_dom"/>
</dbReference>
<dbReference type="Pfam" id="PF13545">
    <property type="entry name" value="HTH_Crp_2"/>
    <property type="match status" value="1"/>
</dbReference>
<dbReference type="InterPro" id="IPR050397">
    <property type="entry name" value="Env_Response_Regulators"/>
</dbReference>
<evidence type="ECO:0000313" key="8">
    <source>
        <dbReference type="Proteomes" id="UP000271031"/>
    </source>
</evidence>
<reference evidence="7 8" key="1">
    <citation type="submission" date="2018-10" db="EMBL/GenBank/DDBJ databases">
        <title>Phylogenomics of Brevibacillus.</title>
        <authorList>
            <person name="Dunlap C."/>
        </authorList>
    </citation>
    <scope>NUCLEOTIDE SEQUENCE [LARGE SCALE GENOMIC DNA]</scope>
    <source>
        <strain evidence="7 8">JCM 15716</strain>
    </source>
</reference>
<evidence type="ECO:0000256" key="2">
    <source>
        <dbReference type="ARBA" id="ARBA00023125"/>
    </source>
</evidence>
<dbReference type="PANTHER" id="PTHR24567:SF26">
    <property type="entry name" value="REGULATORY PROTEIN YEIL"/>
    <property type="match status" value="1"/>
</dbReference>
<dbReference type="Proteomes" id="UP000271031">
    <property type="component" value="Unassembled WGS sequence"/>
</dbReference>
<dbReference type="InterPro" id="IPR018490">
    <property type="entry name" value="cNMP-bd_dom_sf"/>
</dbReference>
<keyword evidence="1" id="KW-0805">Transcription regulation</keyword>
<dbReference type="OrthoDB" id="9812325at2"/>
<dbReference type="PANTHER" id="PTHR24567">
    <property type="entry name" value="CRP FAMILY TRANSCRIPTIONAL REGULATORY PROTEIN"/>
    <property type="match status" value="1"/>
</dbReference>
<protein>
    <submittedName>
        <fullName evidence="7">Crp/Fnr family transcriptional regulator</fullName>
    </submittedName>
</protein>
<evidence type="ECO:0000313" key="7">
    <source>
        <dbReference type="EMBL" id="RNB89745.1"/>
    </source>
</evidence>
<dbReference type="PROSITE" id="PS50042">
    <property type="entry name" value="CNMP_BINDING_3"/>
    <property type="match status" value="1"/>
</dbReference>
<proteinExistence type="predicted"/>
<dbReference type="RefSeq" id="WP_122917999.1">
    <property type="nucleotide sequence ID" value="NZ_RHHQ01000008.1"/>
</dbReference>
<evidence type="ECO:0000256" key="1">
    <source>
        <dbReference type="ARBA" id="ARBA00023015"/>
    </source>
</evidence>
<feature type="domain" description="Cyclic nucleotide-binding" evidence="5">
    <location>
        <begin position="31"/>
        <end position="112"/>
    </location>
</feature>
<dbReference type="Gene3D" id="1.10.10.10">
    <property type="entry name" value="Winged helix-like DNA-binding domain superfamily/Winged helix DNA-binding domain"/>
    <property type="match status" value="1"/>
</dbReference>
<keyword evidence="2" id="KW-0238">DNA-binding</keyword>
<evidence type="ECO:0000256" key="4">
    <source>
        <dbReference type="ARBA" id="ARBA00023163"/>
    </source>
</evidence>
<dbReference type="Pfam" id="PF00027">
    <property type="entry name" value="cNMP_binding"/>
    <property type="match status" value="1"/>
</dbReference>
<dbReference type="GO" id="GO:0003700">
    <property type="term" value="F:DNA-binding transcription factor activity"/>
    <property type="evidence" value="ECO:0007669"/>
    <property type="project" value="TreeGrafter"/>
</dbReference>
<comment type="caution">
    <text evidence="7">The sequence shown here is derived from an EMBL/GenBank/DDBJ whole genome shotgun (WGS) entry which is preliminary data.</text>
</comment>
<evidence type="ECO:0000259" key="5">
    <source>
        <dbReference type="PROSITE" id="PS50042"/>
    </source>
</evidence>
<feature type="domain" description="HTH crp-type" evidence="6">
    <location>
        <begin position="147"/>
        <end position="217"/>
    </location>
</feature>
<organism evidence="7 8">
    <name type="scientific">Brevibacillus fluminis</name>
    <dbReference type="NCBI Taxonomy" id="511487"/>
    <lineage>
        <taxon>Bacteria</taxon>
        <taxon>Bacillati</taxon>
        <taxon>Bacillota</taxon>
        <taxon>Bacilli</taxon>
        <taxon>Bacillales</taxon>
        <taxon>Paenibacillaceae</taxon>
        <taxon>Brevibacillus</taxon>
    </lineage>
</organism>
<evidence type="ECO:0000256" key="3">
    <source>
        <dbReference type="ARBA" id="ARBA00023159"/>
    </source>
</evidence>
<dbReference type="Gene3D" id="2.60.120.10">
    <property type="entry name" value="Jelly Rolls"/>
    <property type="match status" value="1"/>
</dbReference>
<dbReference type="InterPro" id="IPR012318">
    <property type="entry name" value="HTH_CRP"/>
</dbReference>
<dbReference type="SUPFAM" id="SSF51206">
    <property type="entry name" value="cAMP-binding domain-like"/>
    <property type="match status" value="1"/>
</dbReference>
<keyword evidence="8" id="KW-1185">Reference proteome</keyword>
<accession>A0A3M8DQN0</accession>
<dbReference type="AlphaFoldDB" id="A0A3M8DQN0"/>
<dbReference type="PROSITE" id="PS51063">
    <property type="entry name" value="HTH_CRP_2"/>
    <property type="match status" value="1"/>
</dbReference>
<keyword evidence="4" id="KW-0804">Transcription</keyword>
<gene>
    <name evidence="7" type="ORF">EDM56_11270</name>
</gene>
<dbReference type="InterPro" id="IPR014710">
    <property type="entry name" value="RmlC-like_jellyroll"/>
</dbReference>
<name>A0A3M8DQN0_9BACL</name>
<dbReference type="SUPFAM" id="SSF46785">
    <property type="entry name" value="Winged helix' DNA-binding domain"/>
    <property type="match status" value="1"/>
</dbReference>
<dbReference type="CDD" id="cd00038">
    <property type="entry name" value="CAP_ED"/>
    <property type="match status" value="1"/>
</dbReference>
<dbReference type="InterPro" id="IPR036388">
    <property type="entry name" value="WH-like_DNA-bd_sf"/>
</dbReference>
<dbReference type="SMART" id="SM00419">
    <property type="entry name" value="HTH_CRP"/>
    <property type="match status" value="1"/>
</dbReference>
<keyword evidence="3" id="KW-0010">Activator</keyword>
<evidence type="ECO:0000259" key="6">
    <source>
        <dbReference type="PROSITE" id="PS51063"/>
    </source>
</evidence>
<dbReference type="InterPro" id="IPR036390">
    <property type="entry name" value="WH_DNA-bd_sf"/>
</dbReference>